<dbReference type="OrthoDB" id="273333at2"/>
<evidence type="ECO:0000313" key="3">
    <source>
        <dbReference type="EMBL" id="PQO31641.1"/>
    </source>
</evidence>
<dbReference type="Proteomes" id="UP000239388">
    <property type="component" value="Unassembled WGS sequence"/>
</dbReference>
<dbReference type="EMBL" id="PUIB01000019">
    <property type="protein sequence ID" value="PQO31641.1"/>
    <property type="molecule type" value="Genomic_DNA"/>
</dbReference>
<dbReference type="AlphaFoldDB" id="A0A2S8FHH2"/>
<feature type="domain" description="Ice-binding protein C-terminal" evidence="2">
    <location>
        <begin position="229"/>
        <end position="253"/>
    </location>
</feature>
<dbReference type="RefSeq" id="WP_105357037.1">
    <property type="nucleotide sequence ID" value="NZ_PUIB01000019.1"/>
</dbReference>
<keyword evidence="1" id="KW-0732">Signal</keyword>
<gene>
    <name evidence="3" type="ORF">C5Y98_19695</name>
</gene>
<evidence type="ECO:0000256" key="1">
    <source>
        <dbReference type="SAM" id="SignalP"/>
    </source>
</evidence>
<name>A0A2S8FHH2_9BACT</name>
<dbReference type="InterPro" id="IPR013424">
    <property type="entry name" value="Ice-binding_C"/>
</dbReference>
<evidence type="ECO:0000259" key="2">
    <source>
        <dbReference type="Pfam" id="PF07589"/>
    </source>
</evidence>
<dbReference type="Pfam" id="PF07589">
    <property type="entry name" value="PEP-CTERM"/>
    <property type="match status" value="1"/>
</dbReference>
<sequence>MSLIPIHLRSLLAASLVGLLATQAHAGIIDLNLSGNTQTDVWETADLSSSANPGYPGFPGSGAWPGPIESQAGGDAELMKIANGTGGGPYPGSSSIYFGGFSGDINNEGGTLSVTDSTPVADLAYVAFQIEIGEAWTYDFYNGLLPTFSYNGGSQELTATLDNLDQEFLGTITMPSGEENLYNNTYTLSWDLSSITDPITDFSISFTGVQHAQLYALQLDQSDAVPLSTVPEPTSLALFGLGTVGLGYVTRRRQRKAAEKATSATT</sequence>
<feature type="signal peptide" evidence="1">
    <location>
        <begin position="1"/>
        <end position="26"/>
    </location>
</feature>
<organism evidence="3 4">
    <name type="scientific">Blastopirellula marina</name>
    <dbReference type="NCBI Taxonomy" id="124"/>
    <lineage>
        <taxon>Bacteria</taxon>
        <taxon>Pseudomonadati</taxon>
        <taxon>Planctomycetota</taxon>
        <taxon>Planctomycetia</taxon>
        <taxon>Pirellulales</taxon>
        <taxon>Pirellulaceae</taxon>
        <taxon>Blastopirellula</taxon>
    </lineage>
</organism>
<accession>A0A2S8FHH2</accession>
<feature type="chain" id="PRO_5015609474" description="Ice-binding protein C-terminal domain-containing protein" evidence="1">
    <location>
        <begin position="27"/>
        <end position="266"/>
    </location>
</feature>
<evidence type="ECO:0000313" key="4">
    <source>
        <dbReference type="Proteomes" id="UP000239388"/>
    </source>
</evidence>
<reference evidence="3 4" key="1">
    <citation type="submission" date="2018-02" db="EMBL/GenBank/DDBJ databases">
        <title>Comparative genomes isolates from brazilian mangrove.</title>
        <authorList>
            <person name="Araujo J.E."/>
            <person name="Taketani R.G."/>
            <person name="Silva M.C.P."/>
            <person name="Loureco M.V."/>
            <person name="Andreote F.D."/>
        </authorList>
    </citation>
    <scope>NUCLEOTIDE SEQUENCE [LARGE SCALE GENOMIC DNA]</scope>
    <source>
        <strain evidence="3 4">NAP PRIS-MGV</strain>
    </source>
</reference>
<comment type="caution">
    <text evidence="3">The sequence shown here is derived from an EMBL/GenBank/DDBJ whole genome shotgun (WGS) entry which is preliminary data.</text>
</comment>
<protein>
    <recommendedName>
        <fullName evidence="2">Ice-binding protein C-terminal domain-containing protein</fullName>
    </recommendedName>
</protein>
<proteinExistence type="predicted"/>
<dbReference type="NCBIfam" id="TIGR02595">
    <property type="entry name" value="PEP_CTERM"/>
    <property type="match status" value="1"/>
</dbReference>